<evidence type="ECO:0000313" key="4">
    <source>
        <dbReference type="Proteomes" id="UP000217199"/>
    </source>
</evidence>
<sequence>MSITVKGVAIVTGAAQGIGRAIALRLAKDGFNVSLNDIHANEDKLKRVAEQISGGGVKAISTVGDVSEEKDVYNLVNKTVNELGDLKVMVANAGICRWGSLVETDTDAIKRTFDVNIKGVLFSYKYAALQMIKQGKGGRIIGASSVAGKQGVKDCSVYTASKFAVRGLTQSAALELGKYGITVNAYAPGAIDTDLLRHLNQVLEEKTGAPPGSMSQTYKDASPLQRLGEDNDIASLVSFLASEDSSFITGQSVSSNGGIFFD</sequence>
<dbReference type="Pfam" id="PF13561">
    <property type="entry name" value="adh_short_C2"/>
    <property type="match status" value="1"/>
</dbReference>
<dbReference type="Proteomes" id="UP000217199">
    <property type="component" value="Unassembled WGS sequence"/>
</dbReference>
<organism evidence="3 4">
    <name type="scientific">Pyrrhoderma noxium</name>
    <dbReference type="NCBI Taxonomy" id="2282107"/>
    <lineage>
        <taxon>Eukaryota</taxon>
        <taxon>Fungi</taxon>
        <taxon>Dikarya</taxon>
        <taxon>Basidiomycota</taxon>
        <taxon>Agaricomycotina</taxon>
        <taxon>Agaricomycetes</taxon>
        <taxon>Hymenochaetales</taxon>
        <taxon>Hymenochaetaceae</taxon>
        <taxon>Pyrrhoderma</taxon>
    </lineage>
</organism>
<name>A0A286U6N3_9AGAM</name>
<dbReference type="SUPFAM" id="SSF51735">
    <property type="entry name" value="NAD(P)-binding Rossmann-fold domains"/>
    <property type="match status" value="1"/>
</dbReference>
<evidence type="ECO:0000256" key="2">
    <source>
        <dbReference type="ARBA" id="ARBA00022857"/>
    </source>
</evidence>
<dbReference type="InParanoid" id="A0A286U6N3"/>
<dbReference type="AlphaFoldDB" id="A0A286U6N3"/>
<evidence type="ECO:0000313" key="3">
    <source>
        <dbReference type="EMBL" id="PAV15233.1"/>
    </source>
</evidence>
<dbReference type="PRINTS" id="PR00081">
    <property type="entry name" value="GDHRDH"/>
</dbReference>
<dbReference type="OrthoDB" id="498125at2759"/>
<dbReference type="InterPro" id="IPR036291">
    <property type="entry name" value="NAD(P)-bd_dom_sf"/>
</dbReference>
<dbReference type="EMBL" id="NBII01000010">
    <property type="protein sequence ID" value="PAV15233.1"/>
    <property type="molecule type" value="Genomic_DNA"/>
</dbReference>
<dbReference type="InterPro" id="IPR020904">
    <property type="entry name" value="Sc_DH/Rdtase_CS"/>
</dbReference>
<dbReference type="PRINTS" id="PR00080">
    <property type="entry name" value="SDRFAMILY"/>
</dbReference>
<protein>
    <submittedName>
        <fullName evidence="3">Acetoin reductase family</fullName>
    </submittedName>
</protein>
<dbReference type="GO" id="GO:0006633">
    <property type="term" value="P:fatty acid biosynthetic process"/>
    <property type="evidence" value="ECO:0007669"/>
    <property type="project" value="TreeGrafter"/>
</dbReference>
<dbReference type="PANTHER" id="PTHR42760:SF121">
    <property type="entry name" value="3-OXOACYL-(ACYL-CARRIER-PROTEIN) REDUCTASE"/>
    <property type="match status" value="1"/>
</dbReference>
<dbReference type="PANTHER" id="PTHR42760">
    <property type="entry name" value="SHORT-CHAIN DEHYDROGENASES/REDUCTASES FAMILY MEMBER"/>
    <property type="match status" value="1"/>
</dbReference>
<gene>
    <name evidence="3" type="ORF">PNOK_0899400</name>
</gene>
<dbReference type="STRING" id="2282107.A0A286U6N3"/>
<comment type="caution">
    <text evidence="3">The sequence shown here is derived from an EMBL/GenBank/DDBJ whole genome shotgun (WGS) entry which is preliminary data.</text>
</comment>
<dbReference type="GO" id="GO:0016616">
    <property type="term" value="F:oxidoreductase activity, acting on the CH-OH group of donors, NAD or NADP as acceptor"/>
    <property type="evidence" value="ECO:0007669"/>
    <property type="project" value="TreeGrafter"/>
</dbReference>
<proteinExistence type="inferred from homology"/>
<dbReference type="InterPro" id="IPR002347">
    <property type="entry name" value="SDR_fam"/>
</dbReference>
<dbReference type="PROSITE" id="PS00061">
    <property type="entry name" value="ADH_SHORT"/>
    <property type="match status" value="1"/>
</dbReference>
<keyword evidence="2" id="KW-0521">NADP</keyword>
<comment type="similarity">
    <text evidence="1">Belongs to the short-chain dehydrogenases/reductases (SDR) family.</text>
</comment>
<dbReference type="FunFam" id="3.40.50.720:FF:000084">
    <property type="entry name" value="Short-chain dehydrogenase reductase"/>
    <property type="match status" value="1"/>
</dbReference>
<dbReference type="Gene3D" id="3.40.50.720">
    <property type="entry name" value="NAD(P)-binding Rossmann-like Domain"/>
    <property type="match status" value="1"/>
</dbReference>
<dbReference type="GO" id="GO:0048038">
    <property type="term" value="F:quinone binding"/>
    <property type="evidence" value="ECO:0007669"/>
    <property type="project" value="TreeGrafter"/>
</dbReference>
<evidence type="ECO:0000256" key="1">
    <source>
        <dbReference type="ARBA" id="ARBA00006484"/>
    </source>
</evidence>
<accession>A0A286U6N3</accession>
<reference evidence="3 4" key="1">
    <citation type="journal article" date="2017" name="Mol. Ecol.">
        <title>Comparative and population genomic landscape of Phellinus noxius: A hypervariable fungus causing root rot in trees.</title>
        <authorList>
            <person name="Chung C.L."/>
            <person name="Lee T.J."/>
            <person name="Akiba M."/>
            <person name="Lee H.H."/>
            <person name="Kuo T.H."/>
            <person name="Liu D."/>
            <person name="Ke H.M."/>
            <person name="Yokoi T."/>
            <person name="Roa M.B."/>
            <person name="Lu M.J."/>
            <person name="Chang Y.Y."/>
            <person name="Ann P.J."/>
            <person name="Tsai J.N."/>
            <person name="Chen C.Y."/>
            <person name="Tzean S.S."/>
            <person name="Ota Y."/>
            <person name="Hattori T."/>
            <person name="Sahashi N."/>
            <person name="Liou R.F."/>
            <person name="Kikuchi T."/>
            <person name="Tsai I.J."/>
        </authorList>
    </citation>
    <scope>NUCLEOTIDE SEQUENCE [LARGE SCALE GENOMIC DNA]</scope>
    <source>
        <strain evidence="3 4">FFPRI411160</strain>
    </source>
</reference>
<keyword evidence="4" id="KW-1185">Reference proteome</keyword>
<dbReference type="FunCoup" id="A0A286U6N3">
    <property type="interactions" value="18"/>
</dbReference>